<proteinExistence type="predicted"/>
<dbReference type="EMBL" id="CADCTM010000696">
    <property type="protein sequence ID" value="CAA9287115.1"/>
    <property type="molecule type" value="Genomic_DNA"/>
</dbReference>
<accession>A0A6J4JTH9</accession>
<dbReference type="GO" id="GO:0003730">
    <property type="term" value="F:mRNA 3'-UTR binding"/>
    <property type="evidence" value="ECO:0007669"/>
    <property type="project" value="TreeGrafter"/>
</dbReference>
<organism evidence="4">
    <name type="scientific">uncultured Coleofasciculus sp</name>
    <dbReference type="NCBI Taxonomy" id="1267456"/>
    <lineage>
        <taxon>Bacteria</taxon>
        <taxon>Bacillati</taxon>
        <taxon>Cyanobacteriota</taxon>
        <taxon>Cyanophyceae</taxon>
        <taxon>Coleofasciculales</taxon>
        <taxon>Coleofasciculaceae</taxon>
        <taxon>Coleofasciculus</taxon>
        <taxon>environmental samples</taxon>
    </lineage>
</organism>
<dbReference type="SUPFAM" id="SSF50249">
    <property type="entry name" value="Nucleic acid-binding proteins"/>
    <property type="match status" value="1"/>
</dbReference>
<dbReference type="Gene3D" id="2.40.50.140">
    <property type="entry name" value="Nucleic acid-binding proteins"/>
    <property type="match status" value="1"/>
</dbReference>
<dbReference type="InterPro" id="IPR002059">
    <property type="entry name" value="CSP_DNA-bd"/>
</dbReference>
<feature type="region of interest" description="Disordered" evidence="2">
    <location>
        <begin position="131"/>
        <end position="159"/>
    </location>
</feature>
<dbReference type="Pfam" id="PF00313">
    <property type="entry name" value="CSD"/>
    <property type="match status" value="1"/>
</dbReference>
<evidence type="ECO:0000256" key="2">
    <source>
        <dbReference type="SAM" id="MobiDB-lite"/>
    </source>
</evidence>
<name>A0A6J4JTH9_9CYAN</name>
<evidence type="ECO:0000313" key="4">
    <source>
        <dbReference type="EMBL" id="CAA9287115.1"/>
    </source>
</evidence>
<keyword evidence="1" id="KW-0597">Phosphoprotein</keyword>
<dbReference type="PANTHER" id="PTHR12962">
    <property type="entry name" value="CALCIUM-REGULATED HEAT STABLE PROTEIN CRHSP-24-RELATED"/>
    <property type="match status" value="1"/>
</dbReference>
<keyword evidence="4" id="KW-0238">DNA-binding</keyword>
<dbReference type="PANTHER" id="PTHR12962:SF1">
    <property type="entry name" value="COLD SHOCK DOMAIN-CONTAINING PROTEIN CG9705"/>
    <property type="match status" value="1"/>
</dbReference>
<dbReference type="AlphaFoldDB" id="A0A6J4JTH9"/>
<feature type="domain" description="CSD" evidence="3">
    <location>
        <begin position="23"/>
        <end position="91"/>
    </location>
</feature>
<dbReference type="InterPro" id="IPR011129">
    <property type="entry name" value="CSD"/>
</dbReference>
<dbReference type="PROSITE" id="PS51857">
    <property type="entry name" value="CSD_2"/>
    <property type="match status" value="1"/>
</dbReference>
<dbReference type="InterPro" id="IPR012340">
    <property type="entry name" value="NA-bd_OB-fold"/>
</dbReference>
<evidence type="ECO:0000256" key="1">
    <source>
        <dbReference type="ARBA" id="ARBA00022553"/>
    </source>
</evidence>
<feature type="compositionally biased region" description="Low complexity" evidence="2">
    <location>
        <begin position="131"/>
        <end position="152"/>
    </location>
</feature>
<reference evidence="4" key="1">
    <citation type="submission" date="2020-02" db="EMBL/GenBank/DDBJ databases">
        <authorList>
            <person name="Meier V. D."/>
        </authorList>
    </citation>
    <scope>NUCLEOTIDE SEQUENCE</scope>
    <source>
        <strain evidence="4">AVDCRST_MAG92</strain>
    </source>
</reference>
<dbReference type="GO" id="GO:0043488">
    <property type="term" value="P:regulation of mRNA stability"/>
    <property type="evidence" value="ECO:0007669"/>
    <property type="project" value="TreeGrafter"/>
</dbReference>
<evidence type="ECO:0000259" key="3">
    <source>
        <dbReference type="PROSITE" id="PS51857"/>
    </source>
</evidence>
<dbReference type="InterPro" id="IPR052069">
    <property type="entry name" value="Ca-reg_mRNA-binding_domain"/>
</dbReference>
<dbReference type="GO" id="GO:0005737">
    <property type="term" value="C:cytoplasm"/>
    <property type="evidence" value="ECO:0007669"/>
    <property type="project" value="TreeGrafter"/>
</dbReference>
<sequence>MTLLSCRIQNKQDNADIFMKPILCKGKLTTWKDDRGFGFIKSSEPIDGSKEIFLHISDLKGMSRRPRVGDTIFYELKTDADGKLRASNASIEGVVTQPFSQKQKAKKNGLLQTAISFSVLAGIGIFSMDYSSSRPSSPTTSPSPTRSAPTTSITKPGCNIKGNISIETGNRLYHLPGMEDYESTRISPEYGERWFCTEKEAIASGWRKAPR</sequence>
<dbReference type="GO" id="GO:0003677">
    <property type="term" value="F:DNA binding"/>
    <property type="evidence" value="ECO:0007669"/>
    <property type="project" value="UniProtKB-KW"/>
</dbReference>
<protein>
    <submittedName>
        <fullName evidence="4">Cold-shock protein, DNA-binding</fullName>
    </submittedName>
</protein>
<gene>
    <name evidence="4" type="ORF">AVDCRST_MAG92-4003</name>
</gene>
<dbReference type="SMART" id="SM00357">
    <property type="entry name" value="CSP"/>
    <property type="match status" value="1"/>
</dbReference>